<evidence type="ECO:0000313" key="2">
    <source>
        <dbReference type="Proteomes" id="UP000216998"/>
    </source>
</evidence>
<evidence type="ECO:0000313" key="1">
    <source>
        <dbReference type="EMBL" id="OYQ37191.1"/>
    </source>
</evidence>
<organism evidence="1 2">
    <name type="scientific">Niveispirillum lacus</name>
    <dbReference type="NCBI Taxonomy" id="1981099"/>
    <lineage>
        <taxon>Bacteria</taxon>
        <taxon>Pseudomonadati</taxon>
        <taxon>Pseudomonadota</taxon>
        <taxon>Alphaproteobacteria</taxon>
        <taxon>Rhodospirillales</taxon>
        <taxon>Azospirillaceae</taxon>
        <taxon>Niveispirillum</taxon>
    </lineage>
</organism>
<gene>
    <name evidence="1" type="ORF">CHU95_02255</name>
</gene>
<dbReference type="Proteomes" id="UP000216998">
    <property type="component" value="Unassembled WGS sequence"/>
</dbReference>
<dbReference type="AlphaFoldDB" id="A0A255Z6Z3"/>
<proteinExistence type="predicted"/>
<sequence>MYDCYDCRLRLLIDSYSPPAVIVANRVLELAGGQVDDVITAAWSAVAQVDAETHGQEFCP</sequence>
<protein>
    <submittedName>
        <fullName evidence="1">Uncharacterized protein</fullName>
    </submittedName>
</protein>
<reference evidence="1 2" key="1">
    <citation type="submission" date="2017-07" db="EMBL/GenBank/DDBJ databases">
        <title>Niveispirillum cyanobacteriorum sp. nov., isolated from cyanobacterial aggregates in a eutrophic lake.</title>
        <authorList>
            <person name="Cai H."/>
        </authorList>
    </citation>
    <scope>NUCLEOTIDE SEQUENCE [LARGE SCALE GENOMIC DNA]</scope>
    <source>
        <strain evidence="2">TH1-14</strain>
    </source>
</reference>
<comment type="caution">
    <text evidence="1">The sequence shown here is derived from an EMBL/GenBank/DDBJ whole genome shotgun (WGS) entry which is preliminary data.</text>
</comment>
<name>A0A255Z6Z3_9PROT</name>
<accession>A0A255Z6Z3</accession>
<keyword evidence="2" id="KW-1185">Reference proteome</keyword>
<dbReference type="EMBL" id="NOXU01000017">
    <property type="protein sequence ID" value="OYQ37191.1"/>
    <property type="molecule type" value="Genomic_DNA"/>
</dbReference>